<feature type="compositionally biased region" description="Low complexity" evidence="5">
    <location>
        <begin position="83"/>
        <end position="93"/>
    </location>
</feature>
<dbReference type="Proteomes" id="UP000218231">
    <property type="component" value="Unassembled WGS sequence"/>
</dbReference>
<dbReference type="STRING" id="2018661.A0A2A2J772"/>
<organism evidence="7 8">
    <name type="scientific">Diploscapter pachys</name>
    <dbReference type="NCBI Taxonomy" id="2018661"/>
    <lineage>
        <taxon>Eukaryota</taxon>
        <taxon>Metazoa</taxon>
        <taxon>Ecdysozoa</taxon>
        <taxon>Nematoda</taxon>
        <taxon>Chromadorea</taxon>
        <taxon>Rhabditida</taxon>
        <taxon>Rhabditina</taxon>
        <taxon>Rhabditomorpha</taxon>
        <taxon>Rhabditoidea</taxon>
        <taxon>Rhabditidae</taxon>
        <taxon>Diploscapter</taxon>
    </lineage>
</organism>
<reference evidence="7 8" key="1">
    <citation type="journal article" date="2017" name="Curr. Biol.">
        <title>Genome architecture and evolution of a unichromosomal asexual nematode.</title>
        <authorList>
            <person name="Fradin H."/>
            <person name="Zegar C."/>
            <person name="Gutwein M."/>
            <person name="Lucas J."/>
            <person name="Kovtun M."/>
            <person name="Corcoran D."/>
            <person name="Baugh L.R."/>
            <person name="Kiontke K."/>
            <person name="Gunsalus K."/>
            <person name="Fitch D.H."/>
            <person name="Piano F."/>
        </authorList>
    </citation>
    <scope>NUCLEOTIDE SEQUENCE [LARGE SCALE GENOMIC DNA]</scope>
    <source>
        <strain evidence="7">PF1309</strain>
    </source>
</reference>
<evidence type="ECO:0000313" key="7">
    <source>
        <dbReference type="EMBL" id="PAV57606.1"/>
    </source>
</evidence>
<keyword evidence="3 4" id="KW-0175">Coiled coil</keyword>
<dbReference type="PROSITE" id="PS50033">
    <property type="entry name" value="UBX"/>
    <property type="match status" value="1"/>
</dbReference>
<feature type="region of interest" description="Disordered" evidence="5">
    <location>
        <begin position="46"/>
        <end position="96"/>
    </location>
</feature>
<feature type="compositionally biased region" description="Low complexity" evidence="5">
    <location>
        <begin position="290"/>
        <end position="314"/>
    </location>
</feature>
<dbReference type="SMART" id="SM00166">
    <property type="entry name" value="UBX"/>
    <property type="match status" value="1"/>
</dbReference>
<evidence type="ECO:0000256" key="4">
    <source>
        <dbReference type="SAM" id="Coils"/>
    </source>
</evidence>
<feature type="region of interest" description="Disordered" evidence="5">
    <location>
        <begin position="108"/>
        <end position="151"/>
    </location>
</feature>
<dbReference type="GO" id="GO:1903094">
    <property type="term" value="P:negative regulation of protein K48-linked deubiquitination"/>
    <property type="evidence" value="ECO:0007669"/>
    <property type="project" value="TreeGrafter"/>
</dbReference>
<dbReference type="Pfam" id="PF00627">
    <property type="entry name" value="UBA"/>
    <property type="match status" value="1"/>
</dbReference>
<dbReference type="PANTHER" id="PTHR46340">
    <property type="entry name" value="UBX DOMAIN-CONTAINING PROTEIN 1"/>
    <property type="match status" value="1"/>
</dbReference>
<dbReference type="SUPFAM" id="SSF46934">
    <property type="entry name" value="UBA-like"/>
    <property type="match status" value="1"/>
</dbReference>
<feature type="coiled-coil region" evidence="4">
    <location>
        <begin position="199"/>
        <end position="226"/>
    </location>
</feature>
<dbReference type="InterPro" id="IPR009060">
    <property type="entry name" value="UBA-like_sf"/>
</dbReference>
<evidence type="ECO:0000259" key="6">
    <source>
        <dbReference type="PROSITE" id="PS50033"/>
    </source>
</evidence>
<keyword evidence="2" id="KW-0963">Cytoplasm</keyword>
<dbReference type="GO" id="GO:0005737">
    <property type="term" value="C:cytoplasm"/>
    <property type="evidence" value="ECO:0007669"/>
    <property type="project" value="UniProtKB-SubCell"/>
</dbReference>
<dbReference type="Pfam" id="PF00789">
    <property type="entry name" value="UBX"/>
    <property type="match status" value="1"/>
</dbReference>
<dbReference type="GO" id="GO:0005634">
    <property type="term" value="C:nucleus"/>
    <property type="evidence" value="ECO:0007669"/>
    <property type="project" value="TreeGrafter"/>
</dbReference>
<dbReference type="GO" id="GO:0032435">
    <property type="term" value="P:negative regulation of proteasomal ubiquitin-dependent protein catabolic process"/>
    <property type="evidence" value="ECO:0007669"/>
    <property type="project" value="TreeGrafter"/>
</dbReference>
<dbReference type="SUPFAM" id="SSF54236">
    <property type="entry name" value="Ubiquitin-like"/>
    <property type="match status" value="1"/>
</dbReference>
<dbReference type="GO" id="GO:0036435">
    <property type="term" value="F:K48-linked polyubiquitin modification-dependent protein binding"/>
    <property type="evidence" value="ECO:0007669"/>
    <property type="project" value="TreeGrafter"/>
</dbReference>
<dbReference type="InterPro" id="IPR001012">
    <property type="entry name" value="UBX_dom"/>
</dbReference>
<dbReference type="InterPro" id="IPR029071">
    <property type="entry name" value="Ubiquitin-like_domsf"/>
</dbReference>
<dbReference type="Gene3D" id="3.10.20.90">
    <property type="entry name" value="Phosphatidylinositol 3-kinase Catalytic Subunit, Chain A, domain 1"/>
    <property type="match status" value="1"/>
</dbReference>
<evidence type="ECO:0000256" key="1">
    <source>
        <dbReference type="ARBA" id="ARBA00004496"/>
    </source>
</evidence>
<proteinExistence type="predicted"/>
<evidence type="ECO:0000256" key="3">
    <source>
        <dbReference type="ARBA" id="ARBA00023054"/>
    </source>
</evidence>
<dbReference type="Gene3D" id="1.10.8.10">
    <property type="entry name" value="DNA helicase RuvA subunit, C-terminal domain"/>
    <property type="match status" value="1"/>
</dbReference>
<evidence type="ECO:0000256" key="5">
    <source>
        <dbReference type="SAM" id="MobiDB-lite"/>
    </source>
</evidence>
<comment type="subcellular location">
    <subcellularLocation>
        <location evidence="1">Cytoplasm</location>
    </subcellularLocation>
</comment>
<dbReference type="GO" id="GO:0031397">
    <property type="term" value="P:negative regulation of protein ubiquitination"/>
    <property type="evidence" value="ECO:0007669"/>
    <property type="project" value="TreeGrafter"/>
</dbReference>
<dbReference type="PANTHER" id="PTHR46340:SF1">
    <property type="entry name" value="UBX DOMAIN-CONTAINING PROTEIN 1"/>
    <property type="match status" value="1"/>
</dbReference>
<name>A0A2A2J772_9BILA</name>
<protein>
    <recommendedName>
        <fullName evidence="6">UBX domain-containing protein</fullName>
    </recommendedName>
</protein>
<dbReference type="EMBL" id="LIAE01010632">
    <property type="protein sequence ID" value="PAV57606.1"/>
    <property type="molecule type" value="Genomic_DNA"/>
</dbReference>
<evidence type="ECO:0000313" key="8">
    <source>
        <dbReference type="Proteomes" id="UP000218231"/>
    </source>
</evidence>
<evidence type="ECO:0000256" key="2">
    <source>
        <dbReference type="ARBA" id="ARBA00022490"/>
    </source>
</evidence>
<dbReference type="InterPro" id="IPR013087">
    <property type="entry name" value="Znf_C2H2_type"/>
</dbReference>
<sequence length="402" mass="43864">MSSIADQLVDMGFERVHAERAAACNANLEQAIDWLVTHSDELMSTESAPVAAPTVQPAHVEQSAEPQRVAAGEEKGGEKKTEQAAGSAASAESTGDVATATALHLEAPTPDVEMQEEARSAAVGVSGTGQLEQKAGEANAEHSEKANQASQVADPLVNSFKCDDCGKLLKDDMAVQWHASKTGHANYSESEEALKPLTAEEKKQKAEELRQKIKTVMAEKDEKSRKEAIEKERIRREEGKKVIEMKEEMARKEMLAIAEARKREKMETEAAKKRVLEEIARDRAERAERAAGGAAKPTERPAAPAPVQQQASAPKNYDETTIQFRLLNGSIVKQKFGAKETLAAVRTWLIANHLPDQEFSMLVPFPNKVFKSEDYMAPLHSLGLVPNASLVVTLQQQSPELL</sequence>
<accession>A0A2A2J772</accession>
<dbReference type="InterPro" id="IPR015940">
    <property type="entry name" value="UBA"/>
</dbReference>
<feature type="domain" description="UBX" evidence="6">
    <location>
        <begin position="315"/>
        <end position="392"/>
    </location>
</feature>
<dbReference type="PROSITE" id="PS00028">
    <property type="entry name" value="ZINC_FINGER_C2H2_1"/>
    <property type="match status" value="1"/>
</dbReference>
<dbReference type="AlphaFoldDB" id="A0A2A2J772"/>
<dbReference type="OrthoDB" id="10254930at2759"/>
<feature type="compositionally biased region" description="Basic and acidic residues" evidence="5">
    <location>
        <begin position="71"/>
        <end position="82"/>
    </location>
</feature>
<gene>
    <name evidence="7" type="ORF">WR25_03452</name>
</gene>
<comment type="caution">
    <text evidence="7">The sequence shown here is derived from an EMBL/GenBank/DDBJ whole genome shotgun (WGS) entry which is preliminary data.</text>
</comment>
<keyword evidence="8" id="KW-1185">Reference proteome</keyword>
<feature type="region of interest" description="Disordered" evidence="5">
    <location>
        <begin position="283"/>
        <end position="314"/>
    </location>
</feature>